<evidence type="ECO:0000256" key="4">
    <source>
        <dbReference type="ARBA" id="ARBA00022692"/>
    </source>
</evidence>
<dbReference type="CDD" id="cd06261">
    <property type="entry name" value="TM_PBP2"/>
    <property type="match status" value="1"/>
</dbReference>
<gene>
    <name evidence="9" type="ORF">DFP98_104150</name>
</gene>
<organism evidence="9 10">
    <name type="scientific">Cohnella phaseoli</name>
    <dbReference type="NCBI Taxonomy" id="456490"/>
    <lineage>
        <taxon>Bacteria</taxon>
        <taxon>Bacillati</taxon>
        <taxon>Bacillota</taxon>
        <taxon>Bacilli</taxon>
        <taxon>Bacillales</taxon>
        <taxon>Paenibacillaceae</taxon>
        <taxon>Cohnella</taxon>
    </lineage>
</organism>
<evidence type="ECO:0000313" key="9">
    <source>
        <dbReference type="EMBL" id="RED85445.1"/>
    </source>
</evidence>
<keyword evidence="3" id="KW-1003">Cell membrane</keyword>
<feature type="transmembrane region" description="Helical" evidence="7">
    <location>
        <begin position="182"/>
        <end position="204"/>
    </location>
</feature>
<feature type="domain" description="ABC transmembrane type-1" evidence="8">
    <location>
        <begin position="71"/>
        <end position="261"/>
    </location>
</feature>
<evidence type="ECO:0000256" key="5">
    <source>
        <dbReference type="ARBA" id="ARBA00022989"/>
    </source>
</evidence>
<evidence type="ECO:0000256" key="6">
    <source>
        <dbReference type="ARBA" id="ARBA00023136"/>
    </source>
</evidence>
<keyword evidence="5 7" id="KW-1133">Transmembrane helix</keyword>
<keyword evidence="9" id="KW-0762">Sugar transport</keyword>
<dbReference type="PANTHER" id="PTHR43744:SF12">
    <property type="entry name" value="ABC TRANSPORTER PERMEASE PROTEIN MG189-RELATED"/>
    <property type="match status" value="1"/>
</dbReference>
<name>A0A3D9KG57_9BACL</name>
<protein>
    <submittedName>
        <fullName evidence="9">Multiple sugar transport system permease protein</fullName>
    </submittedName>
</protein>
<dbReference type="AlphaFoldDB" id="A0A3D9KG57"/>
<dbReference type="GO" id="GO:0005886">
    <property type="term" value="C:plasma membrane"/>
    <property type="evidence" value="ECO:0007669"/>
    <property type="project" value="UniProtKB-SubCell"/>
</dbReference>
<accession>A0A3D9KG57</accession>
<dbReference type="SUPFAM" id="SSF161098">
    <property type="entry name" value="MetI-like"/>
    <property type="match status" value="1"/>
</dbReference>
<keyword evidence="6 7" id="KW-0472">Membrane</keyword>
<dbReference type="PROSITE" id="PS50928">
    <property type="entry name" value="ABC_TM1"/>
    <property type="match status" value="1"/>
</dbReference>
<evidence type="ECO:0000256" key="2">
    <source>
        <dbReference type="ARBA" id="ARBA00022448"/>
    </source>
</evidence>
<keyword evidence="2 7" id="KW-0813">Transport</keyword>
<dbReference type="Proteomes" id="UP000256977">
    <property type="component" value="Unassembled WGS sequence"/>
</dbReference>
<proteinExistence type="inferred from homology"/>
<feature type="transmembrane region" description="Helical" evidence="7">
    <location>
        <begin position="106"/>
        <end position="122"/>
    </location>
</feature>
<comment type="caution">
    <text evidence="9">The sequence shown here is derived from an EMBL/GenBank/DDBJ whole genome shotgun (WGS) entry which is preliminary data.</text>
</comment>
<evidence type="ECO:0000256" key="7">
    <source>
        <dbReference type="RuleBase" id="RU363032"/>
    </source>
</evidence>
<dbReference type="GO" id="GO:0055085">
    <property type="term" value="P:transmembrane transport"/>
    <property type="evidence" value="ECO:0007669"/>
    <property type="project" value="InterPro"/>
</dbReference>
<evidence type="ECO:0000259" key="8">
    <source>
        <dbReference type="PROSITE" id="PS50928"/>
    </source>
</evidence>
<dbReference type="Pfam" id="PF00528">
    <property type="entry name" value="BPD_transp_1"/>
    <property type="match status" value="1"/>
</dbReference>
<comment type="subcellular location">
    <subcellularLocation>
        <location evidence="1 7">Cell membrane</location>
        <topology evidence="1 7">Multi-pass membrane protein</topology>
    </subcellularLocation>
</comment>
<dbReference type="InterPro" id="IPR000515">
    <property type="entry name" value="MetI-like"/>
</dbReference>
<feature type="transmembrane region" description="Helical" evidence="7">
    <location>
        <begin position="75"/>
        <end position="94"/>
    </location>
</feature>
<dbReference type="EMBL" id="QRDZ01000004">
    <property type="protein sequence ID" value="RED85445.1"/>
    <property type="molecule type" value="Genomic_DNA"/>
</dbReference>
<keyword evidence="4 7" id="KW-0812">Transmembrane</keyword>
<keyword evidence="10" id="KW-1185">Reference proteome</keyword>
<evidence type="ECO:0000256" key="3">
    <source>
        <dbReference type="ARBA" id="ARBA00022475"/>
    </source>
</evidence>
<comment type="similarity">
    <text evidence="7">Belongs to the binding-protein-dependent transport system permease family.</text>
</comment>
<feature type="transmembrane region" description="Helical" evidence="7">
    <location>
        <begin position="142"/>
        <end position="161"/>
    </location>
</feature>
<sequence length="276" mass="31090">MSISNSMRKTFIYAMLAFCSLLFIAPLFWALTTALKDPTELYQFPPKWLPSVWKFGNFAEAWTVQPFNVFLKNTVVVTVMATLGQLISCAVVAYGFARFEFKGRNFLFLVVLSTMMIPWEVTMIPQYMEFNYLGWINTLKPLIVPAWFGSAYFIFLLRQFILTIPRELDEAATIDGASKLGIFLRIIVPLMGPALILVGVFQMMSCWNDYLGPLIFLNDQSKYTLTLGLAQFKGMFGVDMQSIMAITSLISIVPLAVFFFAQRYIVGGIAGTGIKG</sequence>
<evidence type="ECO:0000313" key="10">
    <source>
        <dbReference type="Proteomes" id="UP000256977"/>
    </source>
</evidence>
<dbReference type="Gene3D" id="1.10.3720.10">
    <property type="entry name" value="MetI-like"/>
    <property type="match status" value="1"/>
</dbReference>
<evidence type="ECO:0000256" key="1">
    <source>
        <dbReference type="ARBA" id="ARBA00004651"/>
    </source>
</evidence>
<dbReference type="PANTHER" id="PTHR43744">
    <property type="entry name" value="ABC TRANSPORTER PERMEASE PROTEIN MG189-RELATED-RELATED"/>
    <property type="match status" value="1"/>
</dbReference>
<dbReference type="InterPro" id="IPR035906">
    <property type="entry name" value="MetI-like_sf"/>
</dbReference>
<feature type="transmembrane region" description="Helical" evidence="7">
    <location>
        <begin position="242"/>
        <end position="261"/>
    </location>
</feature>
<reference evidence="9 10" key="1">
    <citation type="submission" date="2018-07" db="EMBL/GenBank/DDBJ databases">
        <title>Genomic Encyclopedia of Type Strains, Phase III (KMG-III): the genomes of soil and plant-associated and newly described type strains.</title>
        <authorList>
            <person name="Whitman W."/>
        </authorList>
    </citation>
    <scope>NUCLEOTIDE SEQUENCE [LARGE SCALE GENOMIC DNA]</scope>
    <source>
        <strain evidence="9 10">CECT 7287</strain>
    </source>
</reference>